<dbReference type="Gene3D" id="1.10.760.10">
    <property type="entry name" value="Cytochrome c-like domain"/>
    <property type="match status" value="1"/>
</dbReference>
<accession>A0A3B0QMD6</accession>
<dbReference type="AlphaFoldDB" id="A0A3B0QMD6"/>
<sequence>MELSDGLSKRLQFCLVAIITIIMVVVFMPVQSNAAEVAGSGNYNAGEDIFTGRTRLTNGGPPCISCHTAGAKLGVLAGGALGPNLTKVWETKFFLVDPNWINSSGSPVMGPIFTNRNILPEEVEHLKAFFSVVAQENATPASTKKGPFVGGGIIGTIIMLVIFSIIWGGRFRSRNGGTVHEDLWRNYGGKGGKR</sequence>
<keyword evidence="4" id="KW-1133">Transmembrane helix</keyword>
<evidence type="ECO:0000313" key="6">
    <source>
        <dbReference type="EMBL" id="VAV82924.1"/>
    </source>
</evidence>
<proteinExistence type="predicted"/>
<keyword evidence="2" id="KW-0479">Metal-binding</keyword>
<dbReference type="SUPFAM" id="SSF46626">
    <property type="entry name" value="Cytochrome c"/>
    <property type="match status" value="1"/>
</dbReference>
<evidence type="ECO:0000256" key="3">
    <source>
        <dbReference type="ARBA" id="ARBA00023004"/>
    </source>
</evidence>
<dbReference type="GO" id="GO:0009055">
    <property type="term" value="F:electron transfer activity"/>
    <property type="evidence" value="ECO:0007669"/>
    <property type="project" value="InterPro"/>
</dbReference>
<keyword evidence="3" id="KW-0408">Iron</keyword>
<keyword evidence="4" id="KW-0812">Transmembrane</keyword>
<dbReference type="GO" id="GO:0020037">
    <property type="term" value="F:heme binding"/>
    <property type="evidence" value="ECO:0007669"/>
    <property type="project" value="InterPro"/>
</dbReference>
<dbReference type="EMBL" id="UOEA01000033">
    <property type="protein sequence ID" value="VAV82924.1"/>
    <property type="molecule type" value="Genomic_DNA"/>
</dbReference>
<dbReference type="PROSITE" id="PS51007">
    <property type="entry name" value="CYTC"/>
    <property type="match status" value="1"/>
</dbReference>
<name>A0A3B0QMD6_9ZZZZ</name>
<keyword evidence="4" id="KW-0472">Membrane</keyword>
<feature type="transmembrane region" description="Helical" evidence="4">
    <location>
        <begin position="12"/>
        <end position="30"/>
    </location>
</feature>
<protein>
    <recommendedName>
        <fullName evidence="5">Cytochrome c domain-containing protein</fullName>
    </recommendedName>
</protein>
<evidence type="ECO:0000256" key="1">
    <source>
        <dbReference type="ARBA" id="ARBA00022617"/>
    </source>
</evidence>
<gene>
    <name evidence="6" type="ORF">MNBD_DELTA01-1988</name>
</gene>
<dbReference type="GO" id="GO:0046872">
    <property type="term" value="F:metal ion binding"/>
    <property type="evidence" value="ECO:0007669"/>
    <property type="project" value="UniProtKB-KW"/>
</dbReference>
<evidence type="ECO:0000256" key="2">
    <source>
        <dbReference type="ARBA" id="ARBA00022723"/>
    </source>
</evidence>
<evidence type="ECO:0000256" key="4">
    <source>
        <dbReference type="SAM" id="Phobius"/>
    </source>
</evidence>
<evidence type="ECO:0000259" key="5">
    <source>
        <dbReference type="PROSITE" id="PS51007"/>
    </source>
</evidence>
<reference evidence="6" key="1">
    <citation type="submission" date="2018-06" db="EMBL/GenBank/DDBJ databases">
        <authorList>
            <person name="Zhirakovskaya E."/>
        </authorList>
    </citation>
    <scope>NUCLEOTIDE SEQUENCE</scope>
</reference>
<keyword evidence="1" id="KW-0349">Heme</keyword>
<organism evidence="6">
    <name type="scientific">hydrothermal vent metagenome</name>
    <dbReference type="NCBI Taxonomy" id="652676"/>
    <lineage>
        <taxon>unclassified sequences</taxon>
        <taxon>metagenomes</taxon>
        <taxon>ecological metagenomes</taxon>
    </lineage>
</organism>
<dbReference type="InterPro" id="IPR009056">
    <property type="entry name" value="Cyt_c-like_dom"/>
</dbReference>
<feature type="domain" description="Cytochrome c" evidence="5">
    <location>
        <begin position="41"/>
        <end position="134"/>
    </location>
</feature>
<feature type="transmembrane region" description="Helical" evidence="4">
    <location>
        <begin position="148"/>
        <end position="167"/>
    </location>
</feature>
<dbReference type="InterPro" id="IPR036909">
    <property type="entry name" value="Cyt_c-like_dom_sf"/>
</dbReference>